<gene>
    <name evidence="2" type="ORF">K7C98_19435</name>
</gene>
<feature type="compositionally biased region" description="Low complexity" evidence="1">
    <location>
        <begin position="109"/>
        <end position="143"/>
    </location>
</feature>
<feature type="region of interest" description="Disordered" evidence="1">
    <location>
        <begin position="109"/>
        <end position="145"/>
    </location>
</feature>
<dbReference type="Proteomes" id="UP001139031">
    <property type="component" value="Unassembled WGS sequence"/>
</dbReference>
<evidence type="ECO:0008006" key="4">
    <source>
        <dbReference type="Google" id="ProtNLM"/>
    </source>
</evidence>
<proteinExistence type="predicted"/>
<evidence type="ECO:0000256" key="1">
    <source>
        <dbReference type="SAM" id="MobiDB-lite"/>
    </source>
</evidence>
<evidence type="ECO:0000313" key="2">
    <source>
        <dbReference type="EMBL" id="MBZ5711417.1"/>
    </source>
</evidence>
<organism evidence="2 3">
    <name type="scientific">Nannocystis pusilla</name>
    <dbReference type="NCBI Taxonomy" id="889268"/>
    <lineage>
        <taxon>Bacteria</taxon>
        <taxon>Pseudomonadati</taxon>
        <taxon>Myxococcota</taxon>
        <taxon>Polyangia</taxon>
        <taxon>Nannocystales</taxon>
        <taxon>Nannocystaceae</taxon>
        <taxon>Nannocystis</taxon>
    </lineage>
</organism>
<sequence>MLRRTVPRARRESAPRLGAPPRELTSASELRSSGATGLMRQAPRQADPDRGKITDLAAADPVTLAAHREPGASASTGSHASPPSPRRRARRALLRGLPLSLALACSHGAPSGPAVAAGPETTSPSGHAPSDSSQSSAGGVSQPRAEAITRKIMEAVAAARGLPITGGVAVEVLSRGDVRLFAEKSMYEHHSRDEIRLFTRIEASLGVLPPGADGEQILLDMLELGVMGIYEPKKKAMLIGTHVSESQLDMVVGHEIAHGLQDMHFDLLRLQQPIPGDSDAETARTFLVEGDAQAAYLAWVSGPDGLNAIPPEVLATVGDQALSLASMLDHPILNRSLQLPYADGAATVAALVRARGWAAVDALYRDLPTTSEQMLHVDKLVAREPAIAVAAEPKALAAALPEHALVWQDTLGEATLLCMLADSVPTSDARAAAAGWGGDRLLVFDRKAGPDVTPLVVGLVAWDSEADAREFEAAFNKYLMDRMPTTSMVRRRGDRVLFATGIPQGAGAALDPAAWNAFPAPIRAKGQGT</sequence>
<feature type="region of interest" description="Disordered" evidence="1">
    <location>
        <begin position="1"/>
        <end position="88"/>
    </location>
</feature>
<reference evidence="2" key="1">
    <citation type="submission" date="2021-08" db="EMBL/GenBank/DDBJ databases">
        <authorList>
            <person name="Stevens D.C."/>
        </authorList>
    </citation>
    <scope>NUCLEOTIDE SEQUENCE</scope>
    <source>
        <strain evidence="2">DSM 53165</strain>
    </source>
</reference>
<protein>
    <recommendedName>
        <fullName evidence="4">Peptidase M48 domain-containing protein</fullName>
    </recommendedName>
</protein>
<dbReference type="RefSeq" id="WP_224193181.1">
    <property type="nucleotide sequence ID" value="NZ_JAIRAU010000027.1"/>
</dbReference>
<comment type="caution">
    <text evidence="2">The sequence shown here is derived from an EMBL/GenBank/DDBJ whole genome shotgun (WGS) entry which is preliminary data.</text>
</comment>
<dbReference type="EMBL" id="JAIRAU010000027">
    <property type="protein sequence ID" value="MBZ5711417.1"/>
    <property type="molecule type" value="Genomic_DNA"/>
</dbReference>
<accession>A0ABS7TT53</accession>
<evidence type="ECO:0000313" key="3">
    <source>
        <dbReference type="Proteomes" id="UP001139031"/>
    </source>
</evidence>
<feature type="compositionally biased region" description="Polar residues" evidence="1">
    <location>
        <begin position="25"/>
        <end position="35"/>
    </location>
</feature>
<name>A0ABS7TT53_9BACT</name>
<keyword evidence="3" id="KW-1185">Reference proteome</keyword>